<keyword evidence="2" id="KW-1185">Reference proteome</keyword>
<evidence type="ECO:0000313" key="1">
    <source>
        <dbReference type="EMBL" id="WQD36732.1"/>
    </source>
</evidence>
<dbReference type="RefSeq" id="WP_162817811.1">
    <property type="nucleotide sequence ID" value="NZ_CP139960.1"/>
</dbReference>
<dbReference type="InterPro" id="IPR016039">
    <property type="entry name" value="Thiolase-like"/>
</dbReference>
<reference evidence="1 2" key="1">
    <citation type="submission" date="2023-12" db="EMBL/GenBank/DDBJ databases">
        <title>Genome sequencing and assembly of bacterial species from a model synthetic community.</title>
        <authorList>
            <person name="Hogle S.L."/>
        </authorList>
    </citation>
    <scope>NUCLEOTIDE SEQUENCE [LARGE SCALE GENOMIC DNA]</scope>
    <source>
        <strain evidence="1 2">HAMBI_3031</strain>
    </source>
</reference>
<dbReference type="SUPFAM" id="SSF53901">
    <property type="entry name" value="Thiolase-like"/>
    <property type="match status" value="1"/>
</dbReference>
<name>A0ABZ0W2N4_9BACT</name>
<accession>A0ABZ0W2N4</accession>
<proteinExistence type="predicted"/>
<sequence>MSLKHQETYISGGVCIRNRTIQSGDHVVFMSDGSSDLFSSLYEKLEIDYPRFFKMDALCKLGIAATHILLKDFDTTAYQPGELGIVLSNRSGSIEADINYFESSKSFPSPSLFVYTLPNIVIGEISIRYGFKGENAFFISEQFDADWMVFYVNNLMQYQGIKACICGWVDVENDEYDARFFLIERGKENGLNFTADNLHVGCQA</sequence>
<gene>
    <name evidence="1" type="ORF">U0035_13750</name>
</gene>
<evidence type="ECO:0000313" key="2">
    <source>
        <dbReference type="Proteomes" id="UP001325680"/>
    </source>
</evidence>
<dbReference type="EMBL" id="CP139960">
    <property type="protein sequence ID" value="WQD36732.1"/>
    <property type="molecule type" value="Genomic_DNA"/>
</dbReference>
<protein>
    <recommendedName>
        <fullName evidence="3">3-oxoacyl-ACP synthase</fullName>
    </recommendedName>
</protein>
<dbReference type="Proteomes" id="UP001325680">
    <property type="component" value="Chromosome"/>
</dbReference>
<organism evidence="1 2">
    <name type="scientific">Niabella yanshanensis</name>
    <dbReference type="NCBI Taxonomy" id="577386"/>
    <lineage>
        <taxon>Bacteria</taxon>
        <taxon>Pseudomonadati</taxon>
        <taxon>Bacteroidota</taxon>
        <taxon>Chitinophagia</taxon>
        <taxon>Chitinophagales</taxon>
        <taxon>Chitinophagaceae</taxon>
        <taxon>Niabella</taxon>
    </lineage>
</organism>
<evidence type="ECO:0008006" key="3">
    <source>
        <dbReference type="Google" id="ProtNLM"/>
    </source>
</evidence>